<dbReference type="RefSeq" id="WP_094251735.1">
    <property type="nucleotide sequence ID" value="NZ_JBHLXL010000001.1"/>
</dbReference>
<dbReference type="OrthoDB" id="9810135at2"/>
<name>A0A235FFP0_9BACL</name>
<evidence type="ECO:0000313" key="2">
    <source>
        <dbReference type="Proteomes" id="UP000215059"/>
    </source>
</evidence>
<dbReference type="EMBL" id="NOII01000001">
    <property type="protein sequence ID" value="OYD59774.1"/>
    <property type="molecule type" value="Genomic_DNA"/>
</dbReference>
<organism evidence="1 2">
    <name type="scientific">Fictibacillus aquaticus</name>
    <dbReference type="NCBI Taxonomy" id="2021314"/>
    <lineage>
        <taxon>Bacteria</taxon>
        <taxon>Bacillati</taxon>
        <taxon>Bacillota</taxon>
        <taxon>Bacilli</taxon>
        <taxon>Bacillales</taxon>
        <taxon>Fictibacillaceae</taxon>
        <taxon>Fictibacillus</taxon>
    </lineage>
</organism>
<dbReference type="SUPFAM" id="SSF89550">
    <property type="entry name" value="PHP domain-like"/>
    <property type="match status" value="1"/>
</dbReference>
<dbReference type="Gene3D" id="3.20.20.140">
    <property type="entry name" value="Metal-dependent hydrolases"/>
    <property type="match status" value="1"/>
</dbReference>
<comment type="caution">
    <text evidence="1">The sequence shown here is derived from an EMBL/GenBank/DDBJ whole genome shotgun (WGS) entry which is preliminary data.</text>
</comment>
<dbReference type="InterPro" id="IPR016195">
    <property type="entry name" value="Pol/histidinol_Pase-like"/>
</dbReference>
<dbReference type="Pfam" id="PF13263">
    <property type="entry name" value="PHP_C"/>
    <property type="match status" value="1"/>
</dbReference>
<dbReference type="AlphaFoldDB" id="A0A235FFP0"/>
<dbReference type="CDD" id="cd19067">
    <property type="entry name" value="PfuEndoQ-like"/>
    <property type="match status" value="1"/>
</dbReference>
<proteinExistence type="predicted"/>
<dbReference type="Proteomes" id="UP000215059">
    <property type="component" value="Unassembled WGS sequence"/>
</dbReference>
<keyword evidence="2" id="KW-1185">Reference proteome</keyword>
<gene>
    <name evidence="1" type="ORF">CGZ90_00325</name>
</gene>
<reference evidence="1 2" key="1">
    <citation type="submission" date="2017-07" db="EMBL/GenBank/DDBJ databases">
        <title>Fictibacillus sp. nov. GDSW-R2A3 Genome sequencing and assembly.</title>
        <authorList>
            <person name="Mayilraj S."/>
        </authorList>
    </citation>
    <scope>NUCLEOTIDE SEQUENCE [LARGE SCALE GENOMIC DNA]</scope>
    <source>
        <strain evidence="1 2">GDSW-R2A3</strain>
    </source>
</reference>
<evidence type="ECO:0000313" key="1">
    <source>
        <dbReference type="EMBL" id="OYD59774.1"/>
    </source>
</evidence>
<sequence length="386" mass="42665">MKHIFADLHIHIGRTMTGRPVKITGSKTLTLPKILQFAKDIKGISMTGIIDCHVPEVISEIETMIKGGALAELQDGGFGYGDSCLITGSEIEINDENCSGPVHVLVYLPDMVALKKWSSWLQERMKNYHLSSQRIYASGLEVQNKAKELGGLFIPAHVFTPFKSLYGKGVQKSLSEVFDRDKIDGIELGLSADTSMAERIIELQNYPFLTNSDAHSLEKIGREHMELSVQSVSFKELKMALRGEGGRHISANFGLDPLLGKYYESVCAECLAVWDRERSTCLKCGCSKRIKGVSRRIEELSGTVRQSAVRPPYRHQVPLEFIPGIGPRTLDKLRIRFGNDMAVLHSADEEALKEMLSSRASASIIDARKGRLMIKAGGGGAYGRIE</sequence>
<accession>A0A235FFP0</accession>
<dbReference type="PANTHER" id="PTHR40084:SF1">
    <property type="entry name" value="PHOSPHOTRANSFERASE"/>
    <property type="match status" value="1"/>
</dbReference>
<protein>
    <submittedName>
        <fullName evidence="1">TIGR00375 family protein</fullName>
    </submittedName>
</protein>
<dbReference type="PANTHER" id="PTHR40084">
    <property type="entry name" value="PHOSPHOHYDROLASE, PHP FAMILY"/>
    <property type="match status" value="1"/>
</dbReference>